<dbReference type="Pfam" id="PF07287">
    <property type="entry name" value="AtuA"/>
    <property type="match status" value="1"/>
</dbReference>
<dbReference type="PANTHER" id="PTHR47708">
    <property type="match status" value="1"/>
</dbReference>
<feature type="domain" description="Acyclic terpene utilisation N-terminal" evidence="1">
    <location>
        <begin position="26"/>
        <end position="468"/>
    </location>
</feature>
<proteinExistence type="predicted"/>
<gene>
    <name evidence="3" type="ORF">LOD99_5555</name>
</gene>
<evidence type="ECO:0000259" key="1">
    <source>
        <dbReference type="Pfam" id="PF07287"/>
    </source>
</evidence>
<name>A0AAV7JQK5_9METZ</name>
<dbReference type="AlphaFoldDB" id="A0AAV7JQK5"/>
<evidence type="ECO:0000313" key="3">
    <source>
        <dbReference type="EMBL" id="KAI6650978.1"/>
    </source>
</evidence>
<accession>A0AAV7JQK5</accession>
<dbReference type="Proteomes" id="UP001165289">
    <property type="component" value="Unassembled WGS sequence"/>
</dbReference>
<protein>
    <recommendedName>
        <fullName evidence="5">Terpene utilization protein AtuA</fullName>
    </recommendedName>
</protein>
<sequence>MRRIFNNSFGLSRTPKIFARYSSNGVRIGCASGFWGDSFTVTSQLLATGNTDYIVYDYLSEITMGLLAARKLKGAKGCIDEFILQIAPHLIEIKEKNIKLISNAGALDPLVLSENLKDIAEKLNIPELKVAVVTGDEMLHKVDKIHQINPTDLDTNIPFPDEPLSINAYLGAEPIAYALQRGADIVITGRCVDSALVLGPLMHEYGWKSTDWDLLAKGSLAGHILECGAQATGGICTDWRDVPDWDNIGYPIAEVYKDGSFLVTKPLNTGGIVDIGTVSEQIVYEIGNPASYLLPDVTCDFRDIRLTAVPDGVLVNGATGRPPSGSYKVCVIYPQDFRITAPALVIGPNIREKGLKVANNILKKVKRILEAKKLGDFTEEYLQVFGCNDSYGPHALNNSEDLREGMIWISCKHKNKAALELLGALIASAGTGMSPGLTNIIGGRPKPSRILKLFSFLTPKQSLSVKLHIDGNIEDIPIHIPDTTNYVDNIPIIIEPLENPNWHLNCDKLEKLAYIRSGDKGGTVNIGVVARDPEFYSTLVNKLTPEKVYEFFAHKAHPNFKYKVDRYTLPGIRGLNFVLSGVLGGGALENLTPDPQGKAFGQMLADLHLF</sequence>
<dbReference type="PANTHER" id="PTHR47708:SF2">
    <property type="entry name" value="SI:CH73-132F6.5"/>
    <property type="match status" value="1"/>
</dbReference>
<feature type="domain" description="AtuA-like ferredoxin-fold" evidence="2">
    <location>
        <begin position="508"/>
        <end position="607"/>
    </location>
</feature>
<evidence type="ECO:0000313" key="4">
    <source>
        <dbReference type="Proteomes" id="UP001165289"/>
    </source>
</evidence>
<dbReference type="InterPro" id="IPR056362">
    <property type="entry name" value="AtuA-like_ferredoxin_dom"/>
</dbReference>
<dbReference type="Pfam" id="PF23544">
    <property type="entry name" value="AtuA_ferredoxin"/>
    <property type="match status" value="1"/>
</dbReference>
<comment type="caution">
    <text evidence="3">The sequence shown here is derived from an EMBL/GenBank/DDBJ whole genome shotgun (WGS) entry which is preliminary data.</text>
</comment>
<dbReference type="InterPro" id="IPR010839">
    <property type="entry name" value="AtuA_N"/>
</dbReference>
<reference evidence="3 4" key="1">
    <citation type="journal article" date="2023" name="BMC Biol.">
        <title>The compact genome of the sponge Oopsacas minuta (Hexactinellida) is lacking key metazoan core genes.</title>
        <authorList>
            <person name="Santini S."/>
            <person name="Schenkelaars Q."/>
            <person name="Jourda C."/>
            <person name="Duchesne M."/>
            <person name="Belahbib H."/>
            <person name="Rocher C."/>
            <person name="Selva M."/>
            <person name="Riesgo A."/>
            <person name="Vervoort M."/>
            <person name="Leys S.P."/>
            <person name="Kodjabachian L."/>
            <person name="Le Bivic A."/>
            <person name="Borchiellini C."/>
            <person name="Claverie J.M."/>
            <person name="Renard E."/>
        </authorList>
    </citation>
    <scope>NUCLEOTIDE SEQUENCE [LARGE SCALE GENOMIC DNA]</scope>
    <source>
        <strain evidence="3">SPO-2</strain>
    </source>
</reference>
<organism evidence="3 4">
    <name type="scientific">Oopsacas minuta</name>
    <dbReference type="NCBI Taxonomy" id="111878"/>
    <lineage>
        <taxon>Eukaryota</taxon>
        <taxon>Metazoa</taxon>
        <taxon>Porifera</taxon>
        <taxon>Hexactinellida</taxon>
        <taxon>Hexasterophora</taxon>
        <taxon>Lyssacinosida</taxon>
        <taxon>Leucopsacidae</taxon>
        <taxon>Oopsacas</taxon>
    </lineage>
</organism>
<dbReference type="EMBL" id="JAKMXF010000308">
    <property type="protein sequence ID" value="KAI6650978.1"/>
    <property type="molecule type" value="Genomic_DNA"/>
</dbReference>
<evidence type="ECO:0008006" key="5">
    <source>
        <dbReference type="Google" id="ProtNLM"/>
    </source>
</evidence>
<evidence type="ECO:0000259" key="2">
    <source>
        <dbReference type="Pfam" id="PF23544"/>
    </source>
</evidence>
<keyword evidence="4" id="KW-1185">Reference proteome</keyword>